<comment type="caution">
    <text evidence="1">The sequence shown here is derived from an EMBL/GenBank/DDBJ whole genome shotgun (WGS) entry which is preliminary data.</text>
</comment>
<accession>A0A9Q3DRV6</accession>
<evidence type="ECO:0000313" key="2">
    <source>
        <dbReference type="Proteomes" id="UP000765509"/>
    </source>
</evidence>
<protein>
    <submittedName>
        <fullName evidence="1">Uncharacterized protein</fullName>
    </submittedName>
</protein>
<dbReference type="AlphaFoldDB" id="A0A9Q3DRV6"/>
<name>A0A9Q3DRV6_9BASI</name>
<reference evidence="1" key="1">
    <citation type="submission" date="2021-03" db="EMBL/GenBank/DDBJ databases">
        <title>Draft genome sequence of rust myrtle Austropuccinia psidii MF-1, a brazilian biotype.</title>
        <authorList>
            <person name="Quecine M.C."/>
            <person name="Pachon D.M.R."/>
            <person name="Bonatelli M.L."/>
            <person name="Correr F.H."/>
            <person name="Franceschini L.M."/>
            <person name="Leite T.F."/>
            <person name="Margarido G.R.A."/>
            <person name="Almeida C.A."/>
            <person name="Ferrarezi J.A."/>
            <person name="Labate C.A."/>
        </authorList>
    </citation>
    <scope>NUCLEOTIDE SEQUENCE</scope>
    <source>
        <strain evidence="1">MF-1</strain>
    </source>
</reference>
<keyword evidence="2" id="KW-1185">Reference proteome</keyword>
<proteinExistence type="predicted"/>
<gene>
    <name evidence="1" type="ORF">O181_047869</name>
</gene>
<dbReference type="EMBL" id="AVOT02020159">
    <property type="protein sequence ID" value="MBW0508154.1"/>
    <property type="molecule type" value="Genomic_DNA"/>
</dbReference>
<sequence length="95" mass="10786">MPQDTENKNLCKYTQDAQTVLVTQTKGMAHISWKATKMTVFIENSQHPLTIDSGSDCSIVARKYMDHHFQNWEKQHLPTKAKEFKSASGKMTSIG</sequence>
<organism evidence="1 2">
    <name type="scientific">Austropuccinia psidii MF-1</name>
    <dbReference type="NCBI Taxonomy" id="1389203"/>
    <lineage>
        <taxon>Eukaryota</taxon>
        <taxon>Fungi</taxon>
        <taxon>Dikarya</taxon>
        <taxon>Basidiomycota</taxon>
        <taxon>Pucciniomycotina</taxon>
        <taxon>Pucciniomycetes</taxon>
        <taxon>Pucciniales</taxon>
        <taxon>Sphaerophragmiaceae</taxon>
        <taxon>Austropuccinia</taxon>
    </lineage>
</organism>
<evidence type="ECO:0000313" key="1">
    <source>
        <dbReference type="EMBL" id="MBW0508154.1"/>
    </source>
</evidence>
<dbReference type="Proteomes" id="UP000765509">
    <property type="component" value="Unassembled WGS sequence"/>
</dbReference>